<dbReference type="Ensembl" id="ENSOMET00000001110.1">
    <property type="protein sequence ID" value="ENSOMEP00000009240.1"/>
    <property type="gene ID" value="ENSOMEG00000010449.1"/>
</dbReference>
<proteinExistence type="predicted"/>
<keyword evidence="3 5" id="KW-1133">Transmembrane helix</keyword>
<evidence type="ECO:0000256" key="2">
    <source>
        <dbReference type="ARBA" id="ARBA00022692"/>
    </source>
</evidence>
<dbReference type="InterPro" id="IPR002293">
    <property type="entry name" value="AA/rel_permease1"/>
</dbReference>
<feature type="transmembrane region" description="Helical" evidence="5">
    <location>
        <begin position="161"/>
        <end position="191"/>
    </location>
</feature>
<keyword evidence="4 5" id="KW-0472">Membrane</keyword>
<evidence type="ECO:0008006" key="8">
    <source>
        <dbReference type="Google" id="ProtNLM"/>
    </source>
</evidence>
<sequence>MTGVWAAEALAFDCHPNHNAPAPSELPCRWWAHWGVIPRRSFGLDPTGVRGRSPGHQAYLDSSDFVLDIMADNQPGSLKLRKEIGLLGAVALVSGCMIGSGIFMSPQFVLVYVGSPGASLVIWAISGVVAMFAAFSYTELGMVIPESGGEFIYILRIYGPFPAFFAAINFILLAKPCSIAIMGISIAKYITAPFYPECHPPQLAVKCTAAVFILVVAILNSLNSLSLK</sequence>
<dbReference type="Gene3D" id="1.20.1740.10">
    <property type="entry name" value="Amino acid/polyamine transporter I"/>
    <property type="match status" value="1"/>
</dbReference>
<dbReference type="PaxDb" id="30732-ENSOMEP00000009240"/>
<name>A0A3B3BUK4_ORYME</name>
<dbReference type="AlphaFoldDB" id="A0A3B3BUK4"/>
<dbReference type="PANTHER" id="PTHR11785">
    <property type="entry name" value="AMINO ACID TRANSPORTER"/>
    <property type="match status" value="1"/>
</dbReference>
<accession>A0A3B3BUK4</accession>
<protein>
    <recommendedName>
        <fullName evidence="8">Zmp:0000001267</fullName>
    </recommendedName>
</protein>
<comment type="subcellular location">
    <subcellularLocation>
        <location evidence="1">Membrane</location>
        <topology evidence="1">Multi-pass membrane protein</topology>
    </subcellularLocation>
</comment>
<dbReference type="GeneTree" id="ENSGT00940000162520"/>
<organism evidence="6 7">
    <name type="scientific">Oryzias melastigma</name>
    <name type="common">Marine medaka</name>
    <dbReference type="NCBI Taxonomy" id="30732"/>
    <lineage>
        <taxon>Eukaryota</taxon>
        <taxon>Metazoa</taxon>
        <taxon>Chordata</taxon>
        <taxon>Craniata</taxon>
        <taxon>Vertebrata</taxon>
        <taxon>Euteleostomi</taxon>
        <taxon>Actinopterygii</taxon>
        <taxon>Neopterygii</taxon>
        <taxon>Teleostei</taxon>
        <taxon>Neoteleostei</taxon>
        <taxon>Acanthomorphata</taxon>
        <taxon>Ovalentaria</taxon>
        <taxon>Atherinomorphae</taxon>
        <taxon>Beloniformes</taxon>
        <taxon>Adrianichthyidae</taxon>
        <taxon>Oryziinae</taxon>
        <taxon>Oryzias</taxon>
    </lineage>
</organism>
<dbReference type="GO" id="GO:0016020">
    <property type="term" value="C:membrane"/>
    <property type="evidence" value="ECO:0007669"/>
    <property type="project" value="UniProtKB-SubCell"/>
</dbReference>
<evidence type="ECO:0000313" key="6">
    <source>
        <dbReference type="Ensembl" id="ENSOMEP00000009240.1"/>
    </source>
</evidence>
<dbReference type="PANTHER" id="PTHR11785:SF340">
    <property type="entry name" value="AROMATIC-PREFERRING AMINO ACID TRANSPORTER"/>
    <property type="match status" value="1"/>
</dbReference>
<dbReference type="InterPro" id="IPR050598">
    <property type="entry name" value="AminoAcid_Transporter"/>
</dbReference>
<evidence type="ECO:0000256" key="3">
    <source>
        <dbReference type="ARBA" id="ARBA00022989"/>
    </source>
</evidence>
<dbReference type="Proteomes" id="UP000261560">
    <property type="component" value="Unplaced"/>
</dbReference>
<evidence type="ECO:0000256" key="4">
    <source>
        <dbReference type="ARBA" id="ARBA00023136"/>
    </source>
</evidence>
<reference evidence="6" key="1">
    <citation type="submission" date="2025-08" db="UniProtKB">
        <authorList>
            <consortium name="Ensembl"/>
        </authorList>
    </citation>
    <scope>IDENTIFICATION</scope>
</reference>
<feature type="transmembrane region" description="Helical" evidence="5">
    <location>
        <begin position="203"/>
        <end position="222"/>
    </location>
</feature>
<dbReference type="GO" id="GO:0015179">
    <property type="term" value="F:L-amino acid transmembrane transporter activity"/>
    <property type="evidence" value="ECO:0007669"/>
    <property type="project" value="TreeGrafter"/>
</dbReference>
<feature type="transmembrane region" description="Helical" evidence="5">
    <location>
        <begin position="84"/>
        <end position="108"/>
    </location>
</feature>
<reference evidence="6" key="2">
    <citation type="submission" date="2025-09" db="UniProtKB">
        <authorList>
            <consortium name="Ensembl"/>
        </authorList>
    </citation>
    <scope>IDENTIFICATION</scope>
</reference>
<feature type="transmembrane region" description="Helical" evidence="5">
    <location>
        <begin position="120"/>
        <end position="140"/>
    </location>
</feature>
<dbReference type="STRING" id="30732.ENSOMEP00000009240"/>
<dbReference type="Pfam" id="PF13520">
    <property type="entry name" value="AA_permease_2"/>
    <property type="match status" value="1"/>
</dbReference>
<dbReference type="OMA" id="MEERPQM"/>
<evidence type="ECO:0000256" key="1">
    <source>
        <dbReference type="ARBA" id="ARBA00004141"/>
    </source>
</evidence>
<evidence type="ECO:0000313" key="7">
    <source>
        <dbReference type="Proteomes" id="UP000261560"/>
    </source>
</evidence>
<keyword evidence="7" id="KW-1185">Reference proteome</keyword>
<evidence type="ECO:0000256" key="5">
    <source>
        <dbReference type="SAM" id="Phobius"/>
    </source>
</evidence>
<keyword evidence="2 5" id="KW-0812">Transmembrane</keyword>